<dbReference type="CDD" id="cd09917">
    <property type="entry name" value="F-box_SF"/>
    <property type="match status" value="1"/>
</dbReference>
<keyword evidence="3" id="KW-1185">Reference proteome</keyword>
<dbReference type="Proteomes" id="UP000256964">
    <property type="component" value="Unassembled WGS sequence"/>
</dbReference>
<feature type="domain" description="F-box" evidence="1">
    <location>
        <begin position="1"/>
        <end position="37"/>
    </location>
</feature>
<organism evidence="2 3">
    <name type="scientific">Lentinus brumalis</name>
    <dbReference type="NCBI Taxonomy" id="2498619"/>
    <lineage>
        <taxon>Eukaryota</taxon>
        <taxon>Fungi</taxon>
        <taxon>Dikarya</taxon>
        <taxon>Basidiomycota</taxon>
        <taxon>Agaricomycotina</taxon>
        <taxon>Agaricomycetes</taxon>
        <taxon>Polyporales</taxon>
        <taxon>Polyporaceae</taxon>
        <taxon>Lentinus</taxon>
    </lineage>
</organism>
<dbReference type="SMART" id="SM00256">
    <property type="entry name" value="FBOX"/>
    <property type="match status" value="1"/>
</dbReference>
<evidence type="ECO:0000313" key="3">
    <source>
        <dbReference type="Proteomes" id="UP000256964"/>
    </source>
</evidence>
<name>A0A371D248_9APHY</name>
<dbReference type="AlphaFoldDB" id="A0A371D248"/>
<dbReference type="InterPro" id="IPR001810">
    <property type="entry name" value="F-box_dom"/>
</dbReference>
<accession>A0A371D248</accession>
<reference evidence="2 3" key="1">
    <citation type="journal article" date="2018" name="Biotechnol. Biofuels">
        <title>Integrative visual omics of the white-rot fungus Polyporus brumalis exposes the biotechnological potential of its oxidative enzymes for delignifying raw plant biomass.</title>
        <authorList>
            <person name="Miyauchi S."/>
            <person name="Rancon A."/>
            <person name="Drula E."/>
            <person name="Hage H."/>
            <person name="Chaduli D."/>
            <person name="Favel A."/>
            <person name="Grisel S."/>
            <person name="Henrissat B."/>
            <person name="Herpoel-Gimbert I."/>
            <person name="Ruiz-Duenas F.J."/>
            <person name="Chevret D."/>
            <person name="Hainaut M."/>
            <person name="Lin J."/>
            <person name="Wang M."/>
            <person name="Pangilinan J."/>
            <person name="Lipzen A."/>
            <person name="Lesage-Meessen L."/>
            <person name="Navarro D."/>
            <person name="Riley R."/>
            <person name="Grigoriev I.V."/>
            <person name="Zhou S."/>
            <person name="Raouche S."/>
            <person name="Rosso M.N."/>
        </authorList>
    </citation>
    <scope>NUCLEOTIDE SEQUENCE [LARGE SCALE GENOMIC DNA]</scope>
    <source>
        <strain evidence="2 3">BRFM 1820</strain>
    </source>
</reference>
<dbReference type="SUPFAM" id="SSF81383">
    <property type="entry name" value="F-box domain"/>
    <property type="match status" value="1"/>
</dbReference>
<dbReference type="EMBL" id="KZ857425">
    <property type="protein sequence ID" value="RDX46628.1"/>
    <property type="molecule type" value="Genomic_DNA"/>
</dbReference>
<gene>
    <name evidence="2" type="ORF">OH76DRAFT_1485323</name>
</gene>
<evidence type="ECO:0000259" key="1">
    <source>
        <dbReference type="PROSITE" id="PS50181"/>
    </source>
</evidence>
<sequence>MLCLSELPHDVLEAILEQLTPQEALQLSRTNKRLNSIAIFHVLHDVTLGEELEPSDPQALSDHRTRTRLSGREQLVSFATFVLSNTALYAHHIRSLVLTLHIFGHSADSIAEVRSTSTLLVQVLPHVRELRRLRILHADHLRPRDEDIFDAIAALEKLDYLHIGNVGQKYECCVALLSRMRSSPSEIVLDGFAARALTLEPFRPHHNTLRRVTIGGAIMIDPNFVGGPCDTFPRVESVHIKDTIMHMPSVDLSTLFPKARHATLHNVHSRSATSDRRMRWASLDSLTVTGASPMIVTPVRNVTFLRYPVRQSLASMRPVVLSYAPATLDLVRYGDREGKPAWCASLRYLHLYDALPTDTFWEPKLLPQLKDLASTPLRHTLKALCVSRRPQANATGQPGGHDLSESTPVLWAWLARMVMTEYFTQLEYAGFVDASQPEPVAYWYRRIHADTDIAGDAVLEKVPQSEVPDLTRMLENLQREEA</sequence>
<evidence type="ECO:0000313" key="2">
    <source>
        <dbReference type="EMBL" id="RDX46628.1"/>
    </source>
</evidence>
<proteinExistence type="predicted"/>
<protein>
    <recommendedName>
        <fullName evidence="1">F-box domain-containing protein</fullName>
    </recommendedName>
</protein>
<dbReference type="InterPro" id="IPR036047">
    <property type="entry name" value="F-box-like_dom_sf"/>
</dbReference>
<dbReference type="PROSITE" id="PS50181">
    <property type="entry name" value="FBOX"/>
    <property type="match status" value="1"/>
</dbReference>
<dbReference type="Pfam" id="PF00646">
    <property type="entry name" value="F-box"/>
    <property type="match status" value="1"/>
</dbReference>